<feature type="domain" description="PGG" evidence="9">
    <location>
        <begin position="256"/>
        <end position="298"/>
    </location>
</feature>
<evidence type="ECO:0000256" key="3">
    <source>
        <dbReference type="ARBA" id="ARBA00022737"/>
    </source>
</evidence>
<dbReference type="EMBL" id="JAJJMB010011750">
    <property type="protein sequence ID" value="KAI3900020.1"/>
    <property type="molecule type" value="Genomic_DNA"/>
</dbReference>
<evidence type="ECO:0000256" key="7">
    <source>
        <dbReference type="PROSITE-ProRule" id="PRU00023"/>
    </source>
</evidence>
<dbReference type="SUPFAM" id="SSF48403">
    <property type="entry name" value="Ankyrin repeat"/>
    <property type="match status" value="1"/>
</dbReference>
<accession>A0AAD4XBS1</accession>
<gene>
    <name evidence="10" type="ORF">MKW98_000920</name>
</gene>
<dbReference type="Gene3D" id="1.25.40.20">
    <property type="entry name" value="Ankyrin repeat-containing domain"/>
    <property type="match status" value="1"/>
</dbReference>
<name>A0AAD4XBS1_9MAGN</name>
<feature type="repeat" description="ANK" evidence="7">
    <location>
        <begin position="63"/>
        <end position="85"/>
    </location>
</feature>
<dbReference type="Proteomes" id="UP001202328">
    <property type="component" value="Unassembled WGS sequence"/>
</dbReference>
<feature type="repeat" description="ANK" evidence="7">
    <location>
        <begin position="97"/>
        <end position="121"/>
    </location>
</feature>
<feature type="transmembrane region" description="Helical" evidence="8">
    <location>
        <begin position="426"/>
        <end position="448"/>
    </location>
</feature>
<keyword evidence="11" id="KW-1185">Reference proteome</keyword>
<evidence type="ECO:0000256" key="6">
    <source>
        <dbReference type="ARBA" id="ARBA00023136"/>
    </source>
</evidence>
<feature type="domain" description="PGG" evidence="9">
    <location>
        <begin position="412"/>
        <end position="480"/>
    </location>
</feature>
<evidence type="ECO:0000256" key="2">
    <source>
        <dbReference type="ARBA" id="ARBA00022692"/>
    </source>
</evidence>
<organism evidence="10 11">
    <name type="scientific">Papaver atlanticum</name>
    <dbReference type="NCBI Taxonomy" id="357466"/>
    <lineage>
        <taxon>Eukaryota</taxon>
        <taxon>Viridiplantae</taxon>
        <taxon>Streptophyta</taxon>
        <taxon>Embryophyta</taxon>
        <taxon>Tracheophyta</taxon>
        <taxon>Spermatophyta</taxon>
        <taxon>Magnoliopsida</taxon>
        <taxon>Ranunculales</taxon>
        <taxon>Papaveraceae</taxon>
        <taxon>Papaveroideae</taxon>
        <taxon>Papaver</taxon>
    </lineage>
</organism>
<dbReference type="InterPro" id="IPR026961">
    <property type="entry name" value="PGG_dom"/>
</dbReference>
<dbReference type="AlphaFoldDB" id="A0AAD4XBS1"/>
<evidence type="ECO:0000256" key="4">
    <source>
        <dbReference type="ARBA" id="ARBA00022989"/>
    </source>
</evidence>
<sequence length="577" mass="65465">MEKVLVYCRKKFSSKDSRLDNLDEVFTSFCRTPLHKAVMRGDIEFAKKIVSLKPDLALKEDTQGFTPLHLASARTSLQMVKLLLKARPAACLVQDQDGRTPLHLAAMKNRVEIIEVLMEEGLPEAIHLKNQQNGDTILHFCVKSDANLKTLRLLVRYLVPAQPPYPNSISINSTDNDGNTVLHLAAATRNMKIVKYLLKNNKIRIEVNAVNNNNFKAMSMLPQAEKNDLEIGFYDYLGRRKTHKNKNSSEIGNDHEWWKERVNALLVVATLIAGIAFQAAINPPGGILQDDDKVDSGNEPVTFTYYLDRMFRTRMAMDLDDYINKHLHLNSSTGRPIKLHMNSSTGRSIKVKKFVTELRDIITNEVNEPDHNRDYQMADQGLILEDSEFANIVSFYNNSDGVNGSFPYLMRYAGYPIMAYRDPDKYVVYMATNLVAFFVSLAIILWIICGFVNDPSLAEVRILVWLMCISIGCIAFAYFVVIDSVMPTFYVRGTLSTISTIYFTICCVCGIVLFLWTLISRIVKLKKRHLIGIDYLRALFRVKASSAIGKLIFFAVAIFGFYSLRLAVPFLFNFLVV</sequence>
<keyword evidence="2 8" id="KW-0812">Transmembrane</keyword>
<reference evidence="10" key="1">
    <citation type="submission" date="2022-04" db="EMBL/GenBank/DDBJ databases">
        <title>A functionally conserved STORR gene fusion in Papaver species that diverged 16.8 million years ago.</title>
        <authorList>
            <person name="Catania T."/>
        </authorList>
    </citation>
    <scope>NUCLEOTIDE SEQUENCE</scope>
    <source>
        <strain evidence="10">S-188037</strain>
    </source>
</reference>
<protein>
    <recommendedName>
        <fullName evidence="9">PGG domain-containing protein</fullName>
    </recommendedName>
</protein>
<evidence type="ECO:0000259" key="9">
    <source>
        <dbReference type="Pfam" id="PF13962"/>
    </source>
</evidence>
<proteinExistence type="predicted"/>
<keyword evidence="6 8" id="KW-0472">Membrane</keyword>
<evidence type="ECO:0000256" key="5">
    <source>
        <dbReference type="ARBA" id="ARBA00023043"/>
    </source>
</evidence>
<dbReference type="PROSITE" id="PS50088">
    <property type="entry name" value="ANK_REPEAT"/>
    <property type="match status" value="3"/>
</dbReference>
<feature type="repeat" description="ANK" evidence="7">
    <location>
        <begin position="177"/>
        <end position="201"/>
    </location>
</feature>
<dbReference type="SMART" id="SM00248">
    <property type="entry name" value="ANK"/>
    <property type="match status" value="5"/>
</dbReference>
<feature type="transmembrane region" description="Helical" evidence="8">
    <location>
        <begin position="460"/>
        <end position="481"/>
    </location>
</feature>
<keyword evidence="5 7" id="KW-0040">ANK repeat</keyword>
<dbReference type="InterPro" id="IPR002110">
    <property type="entry name" value="Ankyrin_rpt"/>
</dbReference>
<evidence type="ECO:0000256" key="1">
    <source>
        <dbReference type="ARBA" id="ARBA00004141"/>
    </source>
</evidence>
<dbReference type="PANTHER" id="PTHR24186:SF37">
    <property type="entry name" value="PGG DOMAIN-CONTAINING PROTEIN"/>
    <property type="match status" value="1"/>
</dbReference>
<evidence type="ECO:0000313" key="10">
    <source>
        <dbReference type="EMBL" id="KAI3900020.1"/>
    </source>
</evidence>
<dbReference type="Pfam" id="PF12796">
    <property type="entry name" value="Ank_2"/>
    <property type="match status" value="2"/>
</dbReference>
<dbReference type="InterPro" id="IPR036770">
    <property type="entry name" value="Ankyrin_rpt-contain_sf"/>
</dbReference>
<comment type="subcellular location">
    <subcellularLocation>
        <location evidence="1">Membrane</location>
        <topology evidence="1">Multi-pass membrane protein</topology>
    </subcellularLocation>
</comment>
<dbReference type="PROSITE" id="PS50297">
    <property type="entry name" value="ANK_REP_REGION"/>
    <property type="match status" value="3"/>
</dbReference>
<keyword evidence="3" id="KW-0677">Repeat</keyword>
<dbReference type="PANTHER" id="PTHR24186">
    <property type="entry name" value="PROTEIN PHOSPHATASE 1 REGULATORY SUBUNIT"/>
    <property type="match status" value="1"/>
</dbReference>
<feature type="transmembrane region" description="Helical" evidence="8">
    <location>
        <begin position="551"/>
        <end position="572"/>
    </location>
</feature>
<dbReference type="GO" id="GO:0005886">
    <property type="term" value="C:plasma membrane"/>
    <property type="evidence" value="ECO:0007669"/>
    <property type="project" value="TreeGrafter"/>
</dbReference>
<feature type="transmembrane region" description="Helical" evidence="8">
    <location>
        <begin position="501"/>
        <end position="519"/>
    </location>
</feature>
<comment type="caution">
    <text evidence="10">The sequence shown here is derived from an EMBL/GenBank/DDBJ whole genome shotgun (WGS) entry which is preliminary data.</text>
</comment>
<keyword evidence="4 8" id="KW-1133">Transmembrane helix</keyword>
<dbReference type="Pfam" id="PF13962">
    <property type="entry name" value="PGG"/>
    <property type="match status" value="2"/>
</dbReference>
<evidence type="ECO:0000313" key="11">
    <source>
        <dbReference type="Proteomes" id="UP001202328"/>
    </source>
</evidence>
<evidence type="ECO:0000256" key="8">
    <source>
        <dbReference type="SAM" id="Phobius"/>
    </source>
</evidence>